<protein>
    <submittedName>
        <fullName evidence="1">Uncharacterized protein</fullName>
    </submittedName>
</protein>
<dbReference type="EMBL" id="QZXA01000015">
    <property type="protein sequence ID" value="RJT29299.1"/>
    <property type="molecule type" value="Genomic_DNA"/>
</dbReference>
<organism evidence="1 2">
    <name type="scientific">Mesorhizobium jarvisii</name>
    <dbReference type="NCBI Taxonomy" id="1777867"/>
    <lineage>
        <taxon>Bacteria</taxon>
        <taxon>Pseudomonadati</taxon>
        <taxon>Pseudomonadota</taxon>
        <taxon>Alphaproteobacteria</taxon>
        <taxon>Hyphomicrobiales</taxon>
        <taxon>Phyllobacteriaceae</taxon>
        <taxon>Mesorhizobium</taxon>
    </lineage>
</organism>
<proteinExistence type="predicted"/>
<dbReference type="Proteomes" id="UP000275530">
    <property type="component" value="Unassembled WGS sequence"/>
</dbReference>
<name>A0AA92XBP6_9HYPH</name>
<accession>A0AA92XBP6</accession>
<comment type="caution">
    <text evidence="1">The sequence shown here is derived from an EMBL/GenBank/DDBJ whole genome shotgun (WGS) entry which is preliminary data.</text>
</comment>
<evidence type="ECO:0000313" key="2">
    <source>
        <dbReference type="Proteomes" id="UP000275530"/>
    </source>
</evidence>
<sequence length="95" mass="10350">MEAYNLCVARPFKALGRLEAKSGAFASGTKAVADAKKTDPEPDGVEVVENMGEWFVRVVINGKAQVSTFEGEAYARSFADGQRMRIGLNKLCKHI</sequence>
<evidence type="ECO:0000313" key="1">
    <source>
        <dbReference type="EMBL" id="RJT29299.1"/>
    </source>
</evidence>
<gene>
    <name evidence="1" type="ORF">D3242_28875</name>
</gene>
<keyword evidence="2" id="KW-1185">Reference proteome</keyword>
<dbReference type="AlphaFoldDB" id="A0AA92XBP6"/>
<reference evidence="1 2" key="1">
    <citation type="submission" date="2018-09" db="EMBL/GenBank/DDBJ databases">
        <title>Mesorhizobium carmichaelinearum sp. nov. isolated from Carmichaelinea spp. root nodules in New Zealand.</title>
        <authorList>
            <person name="De Meyer S.E."/>
        </authorList>
    </citation>
    <scope>NUCLEOTIDE SEQUENCE [LARGE SCALE GENOMIC DNA]</scope>
    <source>
        <strain evidence="1 2">LMG 28313</strain>
    </source>
</reference>